<dbReference type="InterPro" id="IPR037523">
    <property type="entry name" value="VOC_core"/>
</dbReference>
<dbReference type="SUPFAM" id="SSF54593">
    <property type="entry name" value="Glyoxalase/Bleomycin resistance protein/Dihydroxybiphenyl dioxygenase"/>
    <property type="match status" value="1"/>
</dbReference>
<dbReference type="InterPro" id="IPR029068">
    <property type="entry name" value="Glyas_Bleomycin-R_OHBP_Dase"/>
</dbReference>
<name>A0A6C1KDB2_XANAU</name>
<dbReference type="InterPro" id="IPR052164">
    <property type="entry name" value="Anthracycline_SecMetBiosynth"/>
</dbReference>
<reference evidence="2 3" key="1">
    <citation type="submission" date="2019-05" db="EMBL/GenBank/DDBJ databases">
        <authorList>
            <person name="Zhou X."/>
        </authorList>
    </citation>
    <scope>NUCLEOTIDE SEQUENCE [LARGE SCALE GENOMIC DNA]</scope>
    <source>
        <strain evidence="2 3">DSM 432</strain>
    </source>
</reference>
<protein>
    <submittedName>
        <fullName evidence="2">VOC family protein</fullName>
    </submittedName>
</protein>
<dbReference type="EMBL" id="VAUP01000031">
    <property type="protein sequence ID" value="TLX42132.1"/>
    <property type="molecule type" value="Genomic_DNA"/>
</dbReference>
<dbReference type="GeneID" id="95774734"/>
<dbReference type="InterPro" id="IPR004360">
    <property type="entry name" value="Glyas_Fos-R_dOase_dom"/>
</dbReference>
<dbReference type="PANTHER" id="PTHR33993">
    <property type="entry name" value="GLYOXALASE-RELATED"/>
    <property type="match status" value="1"/>
</dbReference>
<dbReference type="Pfam" id="PF00903">
    <property type="entry name" value="Glyoxalase"/>
    <property type="match status" value="1"/>
</dbReference>
<gene>
    <name evidence="2" type="ORF">FBQ73_14865</name>
</gene>
<dbReference type="Gene3D" id="3.10.180.10">
    <property type="entry name" value="2,3-Dihydroxybiphenyl 1,2-Dioxygenase, domain 1"/>
    <property type="match status" value="1"/>
</dbReference>
<organism evidence="2 3">
    <name type="scientific">Xanthobacter autotrophicus</name>
    <dbReference type="NCBI Taxonomy" id="280"/>
    <lineage>
        <taxon>Bacteria</taxon>
        <taxon>Pseudomonadati</taxon>
        <taxon>Pseudomonadota</taxon>
        <taxon>Alphaproteobacteria</taxon>
        <taxon>Hyphomicrobiales</taxon>
        <taxon>Xanthobacteraceae</taxon>
        <taxon>Xanthobacter</taxon>
    </lineage>
</organism>
<dbReference type="RefSeq" id="WP_138400274.1">
    <property type="nucleotide sequence ID" value="NZ_JBAFVI010000003.1"/>
</dbReference>
<sequence>MAPHAKFYWNELMTDDVEKAKAFYSAVLGWTFSEMPMEGGRVYYVAMLGEEPVAGLMDKTDIVPPYVPPHWFGYISVDDVDARVALLEAKGGQVVRPPFDIEGVGRIAIVADATGAPLGLMTAFDE</sequence>
<evidence type="ECO:0000313" key="2">
    <source>
        <dbReference type="EMBL" id="TLX42132.1"/>
    </source>
</evidence>
<dbReference type="OrthoDB" id="9792323at2"/>
<proteinExistence type="predicted"/>
<evidence type="ECO:0000313" key="3">
    <source>
        <dbReference type="Proteomes" id="UP000305131"/>
    </source>
</evidence>
<dbReference type="PROSITE" id="PS51819">
    <property type="entry name" value="VOC"/>
    <property type="match status" value="1"/>
</dbReference>
<evidence type="ECO:0000259" key="1">
    <source>
        <dbReference type="PROSITE" id="PS51819"/>
    </source>
</evidence>
<accession>A0A6C1KDB2</accession>
<dbReference type="AlphaFoldDB" id="A0A6C1KDB2"/>
<dbReference type="CDD" id="cd07247">
    <property type="entry name" value="SgaA_N_like"/>
    <property type="match status" value="1"/>
</dbReference>
<dbReference type="PANTHER" id="PTHR33993:SF14">
    <property type="entry name" value="GB|AAF24581.1"/>
    <property type="match status" value="1"/>
</dbReference>
<comment type="caution">
    <text evidence="2">The sequence shown here is derived from an EMBL/GenBank/DDBJ whole genome shotgun (WGS) entry which is preliminary data.</text>
</comment>
<feature type="domain" description="VOC" evidence="1">
    <location>
        <begin position="6"/>
        <end position="123"/>
    </location>
</feature>
<dbReference type="Proteomes" id="UP000305131">
    <property type="component" value="Unassembled WGS sequence"/>
</dbReference>